<comment type="caution">
    <text evidence="2">The sequence shown here is derived from an EMBL/GenBank/DDBJ whole genome shotgun (WGS) entry which is preliminary data.</text>
</comment>
<proteinExistence type="predicted"/>
<sequence length="101" mass="10877">MEAPAQVQAQVQAQAQARSGTAHQSTDLALEHFNSSGSTTAMHRSYSATQITPNPLTHLPIRPDGQPRKKHLNLVSSIPLQPGRLRSFTACGVSPLARIQN</sequence>
<gene>
    <name evidence="2" type="ORF">PHISCL_03625</name>
</gene>
<dbReference type="EMBL" id="MVGC01000096">
    <property type="protein sequence ID" value="RJE24031.1"/>
    <property type="molecule type" value="Genomic_DNA"/>
</dbReference>
<evidence type="ECO:0000256" key="1">
    <source>
        <dbReference type="SAM" id="MobiDB-lite"/>
    </source>
</evidence>
<organism evidence="2 3">
    <name type="scientific">Aspergillus sclerotialis</name>
    <dbReference type="NCBI Taxonomy" id="2070753"/>
    <lineage>
        <taxon>Eukaryota</taxon>
        <taxon>Fungi</taxon>
        <taxon>Dikarya</taxon>
        <taxon>Ascomycota</taxon>
        <taxon>Pezizomycotina</taxon>
        <taxon>Eurotiomycetes</taxon>
        <taxon>Eurotiomycetidae</taxon>
        <taxon>Eurotiales</taxon>
        <taxon>Aspergillaceae</taxon>
        <taxon>Aspergillus</taxon>
        <taxon>Aspergillus subgen. Polypaecilum</taxon>
    </lineage>
</organism>
<reference evidence="3" key="1">
    <citation type="submission" date="2017-02" db="EMBL/GenBank/DDBJ databases">
        <authorList>
            <person name="Tafer H."/>
            <person name="Lopandic K."/>
        </authorList>
    </citation>
    <scope>NUCLEOTIDE SEQUENCE [LARGE SCALE GENOMIC DNA]</scope>
    <source>
        <strain evidence="3">CBS 366.77</strain>
    </source>
</reference>
<evidence type="ECO:0000313" key="3">
    <source>
        <dbReference type="Proteomes" id="UP000266188"/>
    </source>
</evidence>
<name>A0A3A3A3V1_9EURO</name>
<dbReference type="AlphaFoldDB" id="A0A3A3A3V1"/>
<evidence type="ECO:0000313" key="2">
    <source>
        <dbReference type="EMBL" id="RJE24031.1"/>
    </source>
</evidence>
<feature type="region of interest" description="Disordered" evidence="1">
    <location>
        <begin position="1"/>
        <end position="68"/>
    </location>
</feature>
<dbReference type="Proteomes" id="UP000266188">
    <property type="component" value="Unassembled WGS sequence"/>
</dbReference>
<accession>A0A3A3A3V1</accession>
<feature type="compositionally biased region" description="Polar residues" evidence="1">
    <location>
        <begin position="18"/>
        <end position="55"/>
    </location>
</feature>
<keyword evidence="3" id="KW-1185">Reference proteome</keyword>
<protein>
    <submittedName>
        <fullName evidence="2">Uncharacterized protein</fullName>
    </submittedName>
</protein>
<feature type="compositionally biased region" description="Low complexity" evidence="1">
    <location>
        <begin position="1"/>
        <end position="17"/>
    </location>
</feature>